<dbReference type="OrthoDB" id="191139at2759"/>
<dbReference type="PANTHER" id="PTHR43157:SF31">
    <property type="entry name" value="PHOSPHATIDYLINOSITOL-GLYCAN BIOSYNTHESIS CLASS F PROTEIN"/>
    <property type="match status" value="1"/>
</dbReference>
<evidence type="ECO:0000313" key="4">
    <source>
        <dbReference type="Proteomes" id="UP000650467"/>
    </source>
</evidence>
<evidence type="ECO:0000256" key="1">
    <source>
        <dbReference type="ARBA" id="ARBA00023002"/>
    </source>
</evidence>
<protein>
    <submittedName>
        <fullName evidence="3">Uncharacterized protein</fullName>
    </submittedName>
</protein>
<dbReference type="EMBL" id="JAEHOC010000066">
    <property type="protein sequence ID" value="KAG2424334.1"/>
    <property type="molecule type" value="Genomic_DNA"/>
</dbReference>
<keyword evidence="4" id="KW-1185">Reference proteome</keyword>
<proteinExistence type="predicted"/>
<dbReference type="AlphaFoldDB" id="A0A835VSY1"/>
<name>A0A835VSY1_CHLIN</name>
<dbReference type="SUPFAM" id="SSF51735">
    <property type="entry name" value="NAD(P)-binding Rossmann-fold domains"/>
    <property type="match status" value="1"/>
</dbReference>
<comment type="caution">
    <text evidence="3">The sequence shown here is derived from an EMBL/GenBank/DDBJ whole genome shotgun (WGS) entry which is preliminary data.</text>
</comment>
<keyword evidence="1" id="KW-0560">Oxidoreductase</keyword>
<dbReference type="InterPro" id="IPR036291">
    <property type="entry name" value="NAD(P)-bd_dom_sf"/>
</dbReference>
<dbReference type="Gene3D" id="3.40.50.720">
    <property type="entry name" value="NAD(P)-binding Rossmann-like Domain"/>
    <property type="match status" value="1"/>
</dbReference>
<sequence>MHFGIRRRGLELGSSGLTAYAASKLYLLMASRDLNRRLRGSGVDVFAVHPGIVSSPGEAKSDKSYPAAVLALVNARLHGQSELRGAMAPLFAATEPTLQGRGGTYIGPNAFRLQLFGWGGFNTAARSPVNWAARDAAECKRLYDETRAVLDSAAVAAGLGAVPVTRFADAMHQAGAKALAPANIAQHDPQQQQKQQGSALPLL</sequence>
<accession>A0A835VSY1</accession>
<evidence type="ECO:0000313" key="3">
    <source>
        <dbReference type="EMBL" id="KAG2424334.1"/>
    </source>
</evidence>
<dbReference type="PANTHER" id="PTHR43157">
    <property type="entry name" value="PHOSPHATIDYLINOSITOL-GLYCAN BIOSYNTHESIS CLASS F PROTEIN-RELATED"/>
    <property type="match status" value="1"/>
</dbReference>
<dbReference type="Proteomes" id="UP000650467">
    <property type="component" value="Unassembled WGS sequence"/>
</dbReference>
<organism evidence="3 4">
    <name type="scientific">Chlamydomonas incerta</name>
    <dbReference type="NCBI Taxonomy" id="51695"/>
    <lineage>
        <taxon>Eukaryota</taxon>
        <taxon>Viridiplantae</taxon>
        <taxon>Chlorophyta</taxon>
        <taxon>core chlorophytes</taxon>
        <taxon>Chlorophyceae</taxon>
        <taxon>CS clade</taxon>
        <taxon>Chlamydomonadales</taxon>
        <taxon>Chlamydomonadaceae</taxon>
        <taxon>Chlamydomonas</taxon>
    </lineage>
</organism>
<dbReference type="GO" id="GO:0016491">
    <property type="term" value="F:oxidoreductase activity"/>
    <property type="evidence" value="ECO:0007669"/>
    <property type="project" value="UniProtKB-KW"/>
</dbReference>
<evidence type="ECO:0000256" key="2">
    <source>
        <dbReference type="SAM" id="MobiDB-lite"/>
    </source>
</evidence>
<feature type="region of interest" description="Disordered" evidence="2">
    <location>
        <begin position="184"/>
        <end position="203"/>
    </location>
</feature>
<gene>
    <name evidence="3" type="ORF">HXX76_014543</name>
</gene>
<reference evidence="3" key="1">
    <citation type="journal article" date="2020" name="bioRxiv">
        <title>Comparative genomics of Chlamydomonas.</title>
        <authorList>
            <person name="Craig R.J."/>
            <person name="Hasan A.R."/>
            <person name="Ness R.W."/>
            <person name="Keightley P.D."/>
        </authorList>
    </citation>
    <scope>NUCLEOTIDE SEQUENCE</scope>
    <source>
        <strain evidence="3">SAG 7.73</strain>
    </source>
</reference>